<organism evidence="2 3">
    <name type="scientific">Gillisia lutea</name>
    <dbReference type="NCBI Taxonomy" id="2909668"/>
    <lineage>
        <taxon>Bacteria</taxon>
        <taxon>Pseudomonadati</taxon>
        <taxon>Bacteroidota</taxon>
        <taxon>Flavobacteriia</taxon>
        <taxon>Flavobacteriales</taxon>
        <taxon>Flavobacteriaceae</taxon>
        <taxon>Gillisia</taxon>
    </lineage>
</organism>
<dbReference type="InterPro" id="IPR036812">
    <property type="entry name" value="NAD(P)_OxRdtase_dom_sf"/>
</dbReference>
<feature type="domain" description="NADP-dependent oxidoreductase" evidence="1">
    <location>
        <begin position="15"/>
        <end position="291"/>
    </location>
</feature>
<evidence type="ECO:0000259" key="1">
    <source>
        <dbReference type="Pfam" id="PF00248"/>
    </source>
</evidence>
<reference evidence="2" key="1">
    <citation type="submission" date="2022-01" db="EMBL/GenBank/DDBJ databases">
        <title>Gillisia lutea sp. nov., isolated from marine plastic residues from the Malvarosa beach (Valencia, Spain).</title>
        <authorList>
            <person name="Vidal-Verdu A."/>
            <person name="Molina-Menor E."/>
            <person name="Satari L."/>
            <person name="Pascual J."/>
            <person name="Pereto J."/>
            <person name="Porcar M."/>
        </authorList>
    </citation>
    <scope>NUCLEOTIDE SEQUENCE</scope>
    <source>
        <strain evidence="2">M10.2A</strain>
    </source>
</reference>
<dbReference type="CDD" id="cd19123">
    <property type="entry name" value="AKR_AKR3G1"/>
    <property type="match status" value="1"/>
</dbReference>
<dbReference type="PROSITE" id="PS00062">
    <property type="entry name" value="ALDOKETO_REDUCTASE_2"/>
    <property type="match status" value="1"/>
</dbReference>
<dbReference type="InterPro" id="IPR020471">
    <property type="entry name" value="AKR"/>
</dbReference>
<dbReference type="EMBL" id="JAKGTH010000012">
    <property type="protein sequence ID" value="MCF4102801.1"/>
    <property type="molecule type" value="Genomic_DNA"/>
</dbReference>
<dbReference type="InterPro" id="IPR018170">
    <property type="entry name" value="Aldo/ket_reductase_CS"/>
</dbReference>
<dbReference type="PIRSF" id="PIRSF000097">
    <property type="entry name" value="AKR"/>
    <property type="match status" value="1"/>
</dbReference>
<gene>
    <name evidence="2" type="ORF">L1I30_14075</name>
</gene>
<dbReference type="PRINTS" id="PR00069">
    <property type="entry name" value="ALDKETRDTASE"/>
</dbReference>
<name>A0ABS9EIX8_9FLAO</name>
<dbReference type="PANTHER" id="PTHR11732">
    <property type="entry name" value="ALDO/KETO REDUCTASE"/>
    <property type="match status" value="1"/>
</dbReference>
<dbReference type="RefSeq" id="WP_236134944.1">
    <property type="nucleotide sequence ID" value="NZ_JAKGTH010000012.1"/>
</dbReference>
<dbReference type="InterPro" id="IPR023210">
    <property type="entry name" value="NADP_OxRdtase_dom"/>
</dbReference>
<proteinExistence type="predicted"/>
<comment type="caution">
    <text evidence="2">The sequence shown here is derived from an EMBL/GenBank/DDBJ whole genome shotgun (WGS) entry which is preliminary data.</text>
</comment>
<protein>
    <submittedName>
        <fullName evidence="2">Aldo/keto reductase</fullName>
    </submittedName>
</protein>
<evidence type="ECO:0000313" key="2">
    <source>
        <dbReference type="EMBL" id="MCF4102801.1"/>
    </source>
</evidence>
<dbReference type="PROSITE" id="PS00798">
    <property type="entry name" value="ALDOKETO_REDUCTASE_1"/>
    <property type="match status" value="1"/>
</dbReference>
<dbReference type="InterPro" id="IPR044496">
    <property type="entry name" value="AKR3G"/>
</dbReference>
<keyword evidence="3" id="KW-1185">Reference proteome</keyword>
<dbReference type="Pfam" id="PF00248">
    <property type="entry name" value="Aldo_ket_red"/>
    <property type="match status" value="1"/>
</dbReference>
<dbReference type="Proteomes" id="UP001179363">
    <property type="component" value="Unassembled WGS sequence"/>
</dbReference>
<dbReference type="SUPFAM" id="SSF51430">
    <property type="entry name" value="NAD(P)-linked oxidoreductase"/>
    <property type="match status" value="1"/>
</dbReference>
<dbReference type="Gene3D" id="3.20.20.100">
    <property type="entry name" value="NADP-dependent oxidoreductase domain"/>
    <property type="match status" value="1"/>
</dbReference>
<accession>A0ABS9EIX8</accession>
<sequence length="316" mass="35671">MKTLKFKNGDEMPAIGLGTWKSAKGEVAKAVKTAIQNGYRHIDCAATYGNEAEVGEALAEVLKEGIVKREELWITSKLWNNSHKKEDVLPALKQTLKDLQLDYLDLYLIHWPVAFKPGVAFPENDDDYLSLEEVPIIETWEAMIDAKKEGLTKHIGVSNFSQTKLEDLIKKTDDIPEMNQVELHPYLQQNELIEFCSKNNIHLTAYSPLGSGDRSDEMKAKDEPSLLENKVITTIAKKHGASPAQVIINWDTLRGTAVIPKSTNETRIIENLESTGVKLDEDDLQKIAELDDNFRYVTGKFFVTKGNSYKDIYDEE</sequence>
<evidence type="ECO:0000313" key="3">
    <source>
        <dbReference type="Proteomes" id="UP001179363"/>
    </source>
</evidence>